<gene>
    <name evidence="2" type="ORF">GRI69_10315</name>
</gene>
<evidence type="ECO:0000256" key="1">
    <source>
        <dbReference type="SAM" id="SignalP"/>
    </source>
</evidence>
<dbReference type="PROSITE" id="PS51257">
    <property type="entry name" value="PROKAR_LIPOPROTEIN"/>
    <property type="match status" value="1"/>
</dbReference>
<feature type="chain" id="PRO_5032904155" evidence="1">
    <location>
        <begin position="23"/>
        <end position="123"/>
    </location>
</feature>
<sequence>MEFRRRILFLPALAFLACAAQGYSKPVSAERVSCHLSGEKWAGAAEEELCEIFRIALKEIDLGLVSKIEAEARPTGTARALAFAESGVLLARLELSVMDRQLGPSSWTSLAHGLAQAIAKSKS</sequence>
<comment type="caution">
    <text evidence="2">The sequence shown here is derived from an EMBL/GenBank/DDBJ whole genome shotgun (WGS) entry which is preliminary data.</text>
</comment>
<dbReference type="Proteomes" id="UP000448199">
    <property type="component" value="Unassembled WGS sequence"/>
</dbReference>
<name>A0A844XRT1_9SPHN</name>
<protein>
    <submittedName>
        <fullName evidence="2">Uncharacterized protein</fullName>
    </submittedName>
</protein>
<reference evidence="2 3" key="1">
    <citation type="submission" date="2019-12" db="EMBL/GenBank/DDBJ databases">
        <title>Genomic-based taxomic classification of the family Erythrobacteraceae.</title>
        <authorList>
            <person name="Xu L."/>
        </authorList>
    </citation>
    <scope>NUCLEOTIDE SEQUENCE [LARGE SCALE GENOMIC DNA]</scope>
    <source>
        <strain evidence="2 3">DSM 17792</strain>
    </source>
</reference>
<keyword evidence="1" id="KW-0732">Signal</keyword>
<proteinExistence type="predicted"/>
<dbReference type="EMBL" id="WTYC01000005">
    <property type="protein sequence ID" value="MXO48651.1"/>
    <property type="molecule type" value="Genomic_DNA"/>
</dbReference>
<feature type="signal peptide" evidence="1">
    <location>
        <begin position="1"/>
        <end position="22"/>
    </location>
</feature>
<accession>A0A844XRT1</accession>
<keyword evidence="3" id="KW-1185">Reference proteome</keyword>
<organism evidence="2 3">
    <name type="scientific">Qipengyuania vulgaris</name>
    <dbReference type="NCBI Taxonomy" id="291985"/>
    <lineage>
        <taxon>Bacteria</taxon>
        <taxon>Pseudomonadati</taxon>
        <taxon>Pseudomonadota</taxon>
        <taxon>Alphaproteobacteria</taxon>
        <taxon>Sphingomonadales</taxon>
        <taxon>Erythrobacteraceae</taxon>
        <taxon>Qipengyuania</taxon>
    </lineage>
</organism>
<dbReference type="AlphaFoldDB" id="A0A844XRT1"/>
<dbReference type="RefSeq" id="WP_160728212.1">
    <property type="nucleotide sequence ID" value="NZ_WTYC01000005.1"/>
</dbReference>
<evidence type="ECO:0000313" key="3">
    <source>
        <dbReference type="Proteomes" id="UP000448199"/>
    </source>
</evidence>
<evidence type="ECO:0000313" key="2">
    <source>
        <dbReference type="EMBL" id="MXO48651.1"/>
    </source>
</evidence>